<gene>
    <name evidence="3" type="ORF">WMY93_032538</name>
</gene>
<dbReference type="PROSITE" id="PS50835">
    <property type="entry name" value="IG_LIKE"/>
    <property type="match status" value="1"/>
</dbReference>
<dbReference type="AlphaFoldDB" id="A0AAW0MWG7"/>
<dbReference type="SUPFAM" id="SSF48726">
    <property type="entry name" value="Immunoglobulin"/>
    <property type="match status" value="1"/>
</dbReference>
<feature type="region of interest" description="Disordered" evidence="1">
    <location>
        <begin position="261"/>
        <end position="281"/>
    </location>
</feature>
<evidence type="ECO:0000313" key="4">
    <source>
        <dbReference type="Proteomes" id="UP001460270"/>
    </source>
</evidence>
<comment type="caution">
    <text evidence="3">The sequence shown here is derived from an EMBL/GenBank/DDBJ whole genome shotgun (WGS) entry which is preliminary data.</text>
</comment>
<dbReference type="InterPro" id="IPR036179">
    <property type="entry name" value="Ig-like_dom_sf"/>
</dbReference>
<keyword evidence="4" id="KW-1185">Reference proteome</keyword>
<dbReference type="InterPro" id="IPR011029">
    <property type="entry name" value="DEATH-like_dom_sf"/>
</dbReference>
<accession>A0AAW0MWG7</accession>
<sequence length="467" mass="52031">MQDPPLGAHFCVSRADLRRKHVSAADTGEVSDQGTYLCQVFTTATEAKKLVHLRVEGPVRSLQMEFKGDVLTCSSENIYLVPRVTWTPDSSHQTPLQLQQNQLFSISSSLTLKLRPPQRFTCNISTEHSWKSATYSFNCESAPVSCNSNQTDAWGVTEKVTEYSTELSGTGVSVYQEMFLRASECKHWSQGTAGGLDDDWRSRQDRTGSLTTRTWRTARNHRELDGNLEWFCMDSVDDVQSVGTDQDKGLMTLYMRHHQSQSCTSTGAPRKSGGKVMSSSSADVSDVSLSCSSSSSARVKSLKWTFNSLETILTQTGADVSYQRHLEAVCGASVRVSNTSTSAGLNWDKNQVSLDQVSLDQVWTRLPDDSRKASSLERRLQEALGPLSEDESQKVQAYLQDQSLMGEFQILHSKDVEKDGLIKSLLHVYGENSFTVTQRLLEHLQRNKEAEGKDTLWNLASETRPSV</sequence>
<dbReference type="Proteomes" id="UP001460270">
    <property type="component" value="Unassembled WGS sequence"/>
</dbReference>
<dbReference type="InterPro" id="IPR007110">
    <property type="entry name" value="Ig-like_dom"/>
</dbReference>
<feature type="domain" description="Ig-like" evidence="2">
    <location>
        <begin position="58"/>
        <end position="138"/>
    </location>
</feature>
<dbReference type="Gene3D" id="2.60.40.10">
    <property type="entry name" value="Immunoglobulins"/>
    <property type="match status" value="1"/>
</dbReference>
<reference evidence="4" key="1">
    <citation type="submission" date="2024-04" db="EMBL/GenBank/DDBJ databases">
        <title>Salinicola lusitanus LLJ914,a marine bacterium isolated from the Okinawa Trough.</title>
        <authorList>
            <person name="Li J."/>
        </authorList>
    </citation>
    <scope>NUCLEOTIDE SEQUENCE [LARGE SCALE GENOMIC DNA]</scope>
</reference>
<protein>
    <recommendedName>
        <fullName evidence="2">Ig-like domain-containing protein</fullName>
    </recommendedName>
</protein>
<evidence type="ECO:0000259" key="2">
    <source>
        <dbReference type="PROSITE" id="PS50835"/>
    </source>
</evidence>
<dbReference type="InterPro" id="IPR013783">
    <property type="entry name" value="Ig-like_fold"/>
</dbReference>
<evidence type="ECO:0000256" key="1">
    <source>
        <dbReference type="SAM" id="MobiDB-lite"/>
    </source>
</evidence>
<name>A0AAW0MWG7_9GOBI</name>
<dbReference type="Gene3D" id="1.10.533.10">
    <property type="entry name" value="Death Domain, Fas"/>
    <property type="match status" value="1"/>
</dbReference>
<proteinExistence type="predicted"/>
<evidence type="ECO:0000313" key="3">
    <source>
        <dbReference type="EMBL" id="KAK7880825.1"/>
    </source>
</evidence>
<organism evidence="3 4">
    <name type="scientific">Mugilogobius chulae</name>
    <name type="common">yellowstripe goby</name>
    <dbReference type="NCBI Taxonomy" id="88201"/>
    <lineage>
        <taxon>Eukaryota</taxon>
        <taxon>Metazoa</taxon>
        <taxon>Chordata</taxon>
        <taxon>Craniata</taxon>
        <taxon>Vertebrata</taxon>
        <taxon>Euteleostomi</taxon>
        <taxon>Actinopterygii</taxon>
        <taxon>Neopterygii</taxon>
        <taxon>Teleostei</taxon>
        <taxon>Neoteleostei</taxon>
        <taxon>Acanthomorphata</taxon>
        <taxon>Gobiaria</taxon>
        <taxon>Gobiiformes</taxon>
        <taxon>Gobioidei</taxon>
        <taxon>Gobiidae</taxon>
        <taxon>Gobionellinae</taxon>
        <taxon>Mugilogobius</taxon>
    </lineage>
</organism>
<dbReference type="EMBL" id="JBBPFD010000047">
    <property type="protein sequence ID" value="KAK7880825.1"/>
    <property type="molecule type" value="Genomic_DNA"/>
</dbReference>